<dbReference type="AlphaFoldDB" id="A0A0A9FEM3"/>
<organism evidence="1">
    <name type="scientific">Arundo donax</name>
    <name type="common">Giant reed</name>
    <name type="synonym">Donax arundinaceus</name>
    <dbReference type="NCBI Taxonomy" id="35708"/>
    <lineage>
        <taxon>Eukaryota</taxon>
        <taxon>Viridiplantae</taxon>
        <taxon>Streptophyta</taxon>
        <taxon>Embryophyta</taxon>
        <taxon>Tracheophyta</taxon>
        <taxon>Spermatophyta</taxon>
        <taxon>Magnoliopsida</taxon>
        <taxon>Liliopsida</taxon>
        <taxon>Poales</taxon>
        <taxon>Poaceae</taxon>
        <taxon>PACMAD clade</taxon>
        <taxon>Arundinoideae</taxon>
        <taxon>Arundineae</taxon>
        <taxon>Arundo</taxon>
    </lineage>
</organism>
<evidence type="ECO:0000313" key="1">
    <source>
        <dbReference type="EMBL" id="JAE09654.1"/>
    </source>
</evidence>
<protein>
    <submittedName>
        <fullName evidence="1">Uncharacterized protein</fullName>
    </submittedName>
</protein>
<sequence length="48" mass="5758">MNGIMHWKFHWTCKESILQMPSAGWPKRQVKLLQHLMRSERQIAICAH</sequence>
<dbReference type="EMBL" id="GBRH01188242">
    <property type="protein sequence ID" value="JAE09654.1"/>
    <property type="molecule type" value="Transcribed_RNA"/>
</dbReference>
<reference evidence="1" key="1">
    <citation type="submission" date="2014-09" db="EMBL/GenBank/DDBJ databases">
        <authorList>
            <person name="Magalhaes I.L.F."/>
            <person name="Oliveira U."/>
            <person name="Santos F.R."/>
            <person name="Vidigal T.H.D.A."/>
            <person name="Brescovit A.D."/>
            <person name="Santos A.J."/>
        </authorList>
    </citation>
    <scope>NUCLEOTIDE SEQUENCE</scope>
    <source>
        <tissue evidence="1">Shoot tissue taken approximately 20 cm above the soil surface</tissue>
    </source>
</reference>
<name>A0A0A9FEM3_ARUDO</name>
<reference evidence="1" key="2">
    <citation type="journal article" date="2015" name="Data Brief">
        <title>Shoot transcriptome of the giant reed, Arundo donax.</title>
        <authorList>
            <person name="Barrero R.A."/>
            <person name="Guerrero F.D."/>
            <person name="Moolhuijzen P."/>
            <person name="Goolsby J.A."/>
            <person name="Tidwell J."/>
            <person name="Bellgard S.E."/>
            <person name="Bellgard M.I."/>
        </authorList>
    </citation>
    <scope>NUCLEOTIDE SEQUENCE</scope>
    <source>
        <tissue evidence="1">Shoot tissue taken approximately 20 cm above the soil surface</tissue>
    </source>
</reference>
<accession>A0A0A9FEM3</accession>
<proteinExistence type="predicted"/>